<sequence length="212" mass="24306">MSNVGSGYCVKEELMHWQPLCEEWVLLNERFSRVQEGKEKAYSYREVPNVSMLASAAWRCGNVALQEFLINKEGTDTGRGRCDLWIKYPSDDHEEYIEAKFQWQSINPNAPLSRCMATMKKAVADTKKSDVCPSEGGSIALTFLCVYTARKFTERSEKDIAYLVDSFVDGQEDIGWHALAWTFPNEDVEYWKNYAEDEIDLAVGIVMMARRV</sequence>
<proteinExistence type="predicted"/>
<reference evidence="1 2" key="1">
    <citation type="submission" date="2023-03" db="EMBL/GenBank/DDBJ databases">
        <title>Halomonas sp. nov., isolated from Korean tranditional fermented seafood 'Jeotgal'.</title>
        <authorList>
            <person name="Kim B."/>
            <person name="Shin N.-R."/>
        </authorList>
    </citation>
    <scope>NUCLEOTIDE SEQUENCE [LARGE SCALE GENOMIC DNA]</scope>
    <source>
        <strain evidence="1 2">SG2L-4</strain>
    </source>
</reference>
<evidence type="ECO:0000313" key="1">
    <source>
        <dbReference type="EMBL" id="WNK20386.1"/>
    </source>
</evidence>
<accession>A0ABY9YZT9</accession>
<dbReference type="EMBL" id="CP119391">
    <property type="protein sequence ID" value="WNK20386.1"/>
    <property type="molecule type" value="Genomic_DNA"/>
</dbReference>
<dbReference type="Proteomes" id="UP001301869">
    <property type="component" value="Chromosome"/>
</dbReference>
<protein>
    <submittedName>
        <fullName evidence="1">Uncharacterized protein</fullName>
    </submittedName>
</protein>
<dbReference type="RefSeq" id="WP_311884024.1">
    <property type="nucleotide sequence ID" value="NZ_CP119391.1"/>
</dbReference>
<evidence type="ECO:0000313" key="2">
    <source>
        <dbReference type="Proteomes" id="UP001301869"/>
    </source>
</evidence>
<keyword evidence="2" id="KW-1185">Reference proteome</keyword>
<gene>
    <name evidence="1" type="ORF">P1P91_01485</name>
</gene>
<name>A0ABY9YZT9_9GAMM</name>
<organism evidence="1 2">
    <name type="scientific">Halomonas piscis</name>
    <dbReference type="NCBI Taxonomy" id="3031727"/>
    <lineage>
        <taxon>Bacteria</taxon>
        <taxon>Pseudomonadati</taxon>
        <taxon>Pseudomonadota</taxon>
        <taxon>Gammaproteobacteria</taxon>
        <taxon>Oceanospirillales</taxon>
        <taxon>Halomonadaceae</taxon>
        <taxon>Halomonas</taxon>
    </lineage>
</organism>